<keyword evidence="1" id="KW-0449">Lipoprotein</keyword>
<dbReference type="EMBL" id="CP003924">
    <property type="protein sequence ID" value="AGS34252.1"/>
    <property type="molecule type" value="Genomic_DNA"/>
</dbReference>
<evidence type="ECO:0000313" key="2">
    <source>
        <dbReference type="Proteomes" id="UP000015388"/>
    </source>
</evidence>
<dbReference type="HOGENOM" id="CLU_058592_0_1_11"/>
<dbReference type="InterPro" id="IPR012338">
    <property type="entry name" value="Beta-lactam/transpept-like"/>
</dbReference>
<dbReference type="eggNOG" id="COG1686">
    <property type="taxonomic scope" value="Bacteria"/>
</dbReference>
<dbReference type="KEGG" id="cmd:B841_03845"/>
<organism evidence="1 2">
    <name type="scientific">Corynebacterium maris DSM 45190</name>
    <dbReference type="NCBI Taxonomy" id="1224163"/>
    <lineage>
        <taxon>Bacteria</taxon>
        <taxon>Bacillati</taxon>
        <taxon>Actinomycetota</taxon>
        <taxon>Actinomycetes</taxon>
        <taxon>Mycobacteriales</taxon>
        <taxon>Corynebacteriaceae</taxon>
        <taxon>Corynebacterium</taxon>
    </lineage>
</organism>
<reference evidence="1 2" key="1">
    <citation type="submission" date="2012-11" db="EMBL/GenBank/DDBJ databases">
        <title>The complete genome sequence of Corynebacterium maris Coryn-1 (=DSM 45190).</title>
        <authorList>
            <person name="Schaffert L."/>
            <person name="Albersmeier A."/>
            <person name="Kalinowski J."/>
            <person name="Ruckert C."/>
        </authorList>
    </citation>
    <scope>NUCLEOTIDE SEQUENCE [LARGE SCALE GENOMIC DNA]</scope>
    <source>
        <strain evidence="2">Coryn-1</strain>
    </source>
</reference>
<dbReference type="PATRIC" id="fig|1224163.3.peg.772"/>
<keyword evidence="2" id="KW-1185">Reference proteome</keyword>
<accession>S5ST61</accession>
<gene>
    <name evidence="1" type="ORF">B841_03845</name>
</gene>
<dbReference type="Proteomes" id="UP000015388">
    <property type="component" value="Chromosome"/>
</dbReference>
<name>S5ST61_9CORY</name>
<dbReference type="AlphaFoldDB" id="S5ST61"/>
<dbReference type="SUPFAM" id="SSF56601">
    <property type="entry name" value="beta-lactamase/transpeptidase-like"/>
    <property type="match status" value="1"/>
</dbReference>
<dbReference type="STRING" id="1224163.B841_03845"/>
<dbReference type="RefSeq" id="WP_020934185.1">
    <property type="nucleotide sequence ID" value="NC_021915.1"/>
</dbReference>
<evidence type="ECO:0000313" key="1">
    <source>
        <dbReference type="EMBL" id="AGS34252.1"/>
    </source>
</evidence>
<proteinExistence type="predicted"/>
<sequence length="256" mass="27405">MLLAALIAIPVVASFGARTDEQSAVAGEEDASSTEAGPTEMIALTPDPADFAYAGERSQASFYRLSDGMQVGTANERKARPALSLIKLYIAKYVLDNGTIEESYDALQMLVDSNDRFAAELYRSYPESVDSVAEEYDLYSTRGAEQWGYSVTSTYDAVTFISQLMVENPTHPILTAMSVSTEVAADGYEQDFGTAQLPGVLGTKWGWSDARDLHSSVSFGRGWVAAASVVGSAEDLTEYAEAQLEGPAEAANSRGS</sequence>
<protein>
    <submittedName>
        <fullName evidence="1">Lipoprotein</fullName>
    </submittedName>
</protein>